<accession>A0AAE3I834</accession>
<dbReference type="SUPFAM" id="SSF46785">
    <property type="entry name" value="Winged helix' DNA-binding domain"/>
    <property type="match status" value="1"/>
</dbReference>
<comment type="caution">
    <text evidence="2">The sequence shown here is derived from an EMBL/GenBank/DDBJ whole genome shotgun (WGS) entry which is preliminary data.</text>
</comment>
<dbReference type="EMBL" id="JAOPKC010000001">
    <property type="protein sequence ID" value="MCU4717026.1"/>
    <property type="molecule type" value="Genomic_DNA"/>
</dbReference>
<evidence type="ECO:0000313" key="2">
    <source>
        <dbReference type="EMBL" id="MCU4725368.1"/>
    </source>
</evidence>
<proteinExistence type="predicted"/>
<gene>
    <name evidence="2" type="ORF">OB914_00035</name>
    <name evidence="1" type="ORF">OB916_02980</name>
</gene>
<reference evidence="2" key="1">
    <citation type="submission" date="2023-02" db="EMBL/GenBank/DDBJ databases">
        <title>Enrichment on poylsaccharides allowed isolation of novel metabolic and taxonomic groups of Haloarchaea.</title>
        <authorList>
            <person name="Sorokin D.Y."/>
            <person name="Elcheninov A.G."/>
            <person name="Khizhniak T.V."/>
            <person name="Kolganova T.V."/>
            <person name="Kublanov I.V."/>
        </authorList>
    </citation>
    <scope>NUCLEOTIDE SEQUENCE</scope>
    <source>
        <strain evidence="1 3">HArc-curdl5-1</strain>
        <strain evidence="2">HArc-curdl7</strain>
    </source>
</reference>
<dbReference type="AlphaFoldDB" id="A0AAE3I834"/>
<evidence type="ECO:0000313" key="4">
    <source>
        <dbReference type="Proteomes" id="UP001209746"/>
    </source>
</evidence>
<dbReference type="EMBL" id="JAOPKD010000001">
    <property type="protein sequence ID" value="MCU4725368.1"/>
    <property type="molecule type" value="Genomic_DNA"/>
</dbReference>
<organism evidence="2 4">
    <name type="scientific">Halapricum hydrolyticum</name>
    <dbReference type="NCBI Taxonomy" id="2979991"/>
    <lineage>
        <taxon>Archaea</taxon>
        <taxon>Methanobacteriati</taxon>
        <taxon>Methanobacteriota</taxon>
        <taxon>Stenosarchaea group</taxon>
        <taxon>Halobacteria</taxon>
        <taxon>Halobacteriales</taxon>
        <taxon>Haloarculaceae</taxon>
        <taxon>Halapricum</taxon>
    </lineage>
</organism>
<evidence type="ECO:0000313" key="1">
    <source>
        <dbReference type="EMBL" id="MCU4717026.1"/>
    </source>
</evidence>
<keyword evidence="3" id="KW-1185">Reference proteome</keyword>
<dbReference type="Proteomes" id="UP001209746">
    <property type="component" value="Unassembled WGS sequence"/>
</dbReference>
<dbReference type="Proteomes" id="UP001208186">
    <property type="component" value="Unassembled WGS sequence"/>
</dbReference>
<evidence type="ECO:0000313" key="3">
    <source>
        <dbReference type="Proteomes" id="UP001208186"/>
    </source>
</evidence>
<name>A0AAE3I834_9EURY</name>
<sequence>MSPSTHTVLVEIVEETPTGDAVSKRRLAESLAVPETALDPALEKLRECEFIEATEEGYRPTTTTREVLALDVDFDDILVLDVVDDDTTDAVDE</sequence>
<dbReference type="InterPro" id="IPR036390">
    <property type="entry name" value="WH_DNA-bd_sf"/>
</dbReference>
<dbReference type="RefSeq" id="WP_315907787.1">
    <property type="nucleotide sequence ID" value="NZ_JAOPKC010000001.1"/>
</dbReference>
<protein>
    <submittedName>
        <fullName evidence="2">Uncharacterized protein</fullName>
    </submittedName>
</protein>